<dbReference type="InterPro" id="IPR003660">
    <property type="entry name" value="HAMP_dom"/>
</dbReference>
<accession>A0A832EKP9</accession>
<dbReference type="NCBIfam" id="TIGR00229">
    <property type="entry name" value="sensory_box"/>
    <property type="match status" value="2"/>
</dbReference>
<dbReference type="Gene3D" id="1.10.287.130">
    <property type="match status" value="1"/>
</dbReference>
<dbReference type="InterPro" id="IPR000014">
    <property type="entry name" value="PAS"/>
</dbReference>
<evidence type="ECO:0000256" key="8">
    <source>
        <dbReference type="ARBA" id="ARBA00022777"/>
    </source>
</evidence>
<keyword evidence="5" id="KW-0808">Transferase</keyword>
<evidence type="ECO:0000256" key="6">
    <source>
        <dbReference type="ARBA" id="ARBA00022692"/>
    </source>
</evidence>
<keyword evidence="7" id="KW-0547">Nucleotide-binding</keyword>
<dbReference type="Pfam" id="PF00512">
    <property type="entry name" value="HisKA"/>
    <property type="match status" value="1"/>
</dbReference>
<feature type="domain" description="Histidine kinase" evidence="14">
    <location>
        <begin position="636"/>
        <end position="855"/>
    </location>
</feature>
<sequence>MRRASLGMKIFAALVAVSAVTLAASGAFLFRYGGRLLRLKSADELAMASAAVAHFVDHCLEDALRYAESCVLVRSLGLDDHETGPEATMAEDPAFKASFQEAGRAFLQSFPWTKALAVRDSRGEILVVYGKEDTLVPTVTACDAMPLSPRGCLVKGPESSNGKATLMEVGLSRLGSGRSLRCSVTFSVDVSLLTLSAPVPEKLFKDTVVVLGRPGRADGVLLKGSDWVDETLREELTHWIGQRFLSSRRESTGPWDVHGRSLLVASTPLPKLRWPLALAYPAEKAGIPSSALLIAVAAALGVGLAFSLLASWYAAASLVRPIRRLREAFREFSQGRWDVRVPVTSRDEIGELTDGFNEGVAFLTTQHRKLKRVQTLVHHAQDAVVLCSPSGTFVYANRSAYDFFGFQSREETVLARLHERLCPAERGRFEKTIWPLMLEGPWEGEIQFCRRDGRVLEGWVRAGRVPGEEGEPNLVYAIIRDISERKAAEKALRDAEEYYRTLFRTSRDAIVVTDTSDIIVDVNEPGFPSIFGYQRHEVVGRSVTDLMADAFPESAPDTAPYPVASGRWTLKWRRKDGSVFAGETTVDALKGGKDEVRGAVRVIRDVSEREAFLQKLEKAYRDLKSLDELKDKFLAGVSHDLRTPLIPVRAFLEKLLQGRWGPVTPRQEEFLRYCLIGVSREMILVEELLDYTRIKSGSLTLRTERVDLQDVIRASLFLLKILAETNRLTVAVDMPVEPVPVLGDYNKLLRIFHNLFSNAVKYNRPGGHVTVRGSWQGPERFRVAVEDSGIGIPQESLRRIFDDFFRVEGAGVEARGSGIGLAVVRELVRLHGAELDVHSTLGVGSVFAVTFPVITEKDGEEAR</sequence>
<dbReference type="GO" id="GO:0030295">
    <property type="term" value="F:protein kinase activator activity"/>
    <property type="evidence" value="ECO:0007669"/>
    <property type="project" value="TreeGrafter"/>
</dbReference>
<evidence type="ECO:0000259" key="14">
    <source>
        <dbReference type="PROSITE" id="PS50109"/>
    </source>
</evidence>
<dbReference type="InterPro" id="IPR004358">
    <property type="entry name" value="Sig_transdc_His_kin-like_C"/>
</dbReference>
<proteinExistence type="predicted"/>
<dbReference type="InterPro" id="IPR003594">
    <property type="entry name" value="HATPase_dom"/>
</dbReference>
<protein>
    <recommendedName>
        <fullName evidence="3">histidine kinase</fullName>
        <ecNumber evidence="3">2.7.13.3</ecNumber>
    </recommendedName>
</protein>
<dbReference type="Gene3D" id="6.10.340.10">
    <property type="match status" value="1"/>
</dbReference>
<keyword evidence="9" id="KW-0067">ATP-binding</keyword>
<dbReference type="InterPro" id="IPR036890">
    <property type="entry name" value="HATPase_C_sf"/>
</dbReference>
<evidence type="ECO:0000256" key="1">
    <source>
        <dbReference type="ARBA" id="ARBA00000085"/>
    </source>
</evidence>
<dbReference type="FunFam" id="3.30.565.10:FF:000006">
    <property type="entry name" value="Sensor histidine kinase WalK"/>
    <property type="match status" value="1"/>
</dbReference>
<comment type="catalytic activity">
    <reaction evidence="1">
        <text>ATP + protein L-histidine = ADP + protein N-phospho-L-histidine.</text>
        <dbReference type="EC" id="2.7.13.3"/>
    </reaction>
</comment>
<keyword evidence="10 13" id="KW-1133">Transmembrane helix</keyword>
<dbReference type="SMART" id="SM00304">
    <property type="entry name" value="HAMP"/>
    <property type="match status" value="1"/>
</dbReference>
<feature type="domain" description="PAC" evidence="16">
    <location>
        <begin position="442"/>
        <end position="494"/>
    </location>
</feature>
<keyword evidence="4" id="KW-0597">Phosphoprotein</keyword>
<feature type="domain" description="HAMP" evidence="17">
    <location>
        <begin position="316"/>
        <end position="368"/>
    </location>
</feature>
<evidence type="ECO:0000256" key="2">
    <source>
        <dbReference type="ARBA" id="ARBA00004141"/>
    </source>
</evidence>
<evidence type="ECO:0000256" key="12">
    <source>
        <dbReference type="ARBA" id="ARBA00023136"/>
    </source>
</evidence>
<evidence type="ECO:0000256" key="4">
    <source>
        <dbReference type="ARBA" id="ARBA00022553"/>
    </source>
</evidence>
<dbReference type="CDD" id="cd00130">
    <property type="entry name" value="PAS"/>
    <property type="match status" value="2"/>
</dbReference>
<dbReference type="Pfam" id="PF00672">
    <property type="entry name" value="HAMP"/>
    <property type="match status" value="1"/>
</dbReference>
<name>A0A832EKP9_9BACT</name>
<evidence type="ECO:0000313" key="18">
    <source>
        <dbReference type="EMBL" id="HFK98889.1"/>
    </source>
</evidence>
<keyword evidence="8" id="KW-0418">Kinase</keyword>
<keyword evidence="11" id="KW-0902">Two-component regulatory system</keyword>
<evidence type="ECO:0000256" key="11">
    <source>
        <dbReference type="ARBA" id="ARBA00023012"/>
    </source>
</evidence>
<evidence type="ECO:0000259" key="17">
    <source>
        <dbReference type="PROSITE" id="PS50885"/>
    </source>
</evidence>
<feature type="domain" description="PAS" evidence="15">
    <location>
        <begin position="369"/>
        <end position="440"/>
    </location>
</feature>
<dbReference type="InterPro" id="IPR001610">
    <property type="entry name" value="PAC"/>
</dbReference>
<evidence type="ECO:0000256" key="10">
    <source>
        <dbReference type="ARBA" id="ARBA00022989"/>
    </source>
</evidence>
<dbReference type="SUPFAM" id="SSF47384">
    <property type="entry name" value="Homodimeric domain of signal transducing histidine kinase"/>
    <property type="match status" value="1"/>
</dbReference>
<dbReference type="SUPFAM" id="SSF55785">
    <property type="entry name" value="PYP-like sensor domain (PAS domain)"/>
    <property type="match status" value="2"/>
</dbReference>
<dbReference type="PROSITE" id="PS50109">
    <property type="entry name" value="HIS_KIN"/>
    <property type="match status" value="1"/>
</dbReference>
<dbReference type="Gene3D" id="3.30.565.10">
    <property type="entry name" value="Histidine kinase-like ATPase, C-terminal domain"/>
    <property type="match status" value="1"/>
</dbReference>
<evidence type="ECO:0000256" key="13">
    <source>
        <dbReference type="SAM" id="Phobius"/>
    </source>
</evidence>
<dbReference type="InterPro" id="IPR000700">
    <property type="entry name" value="PAS-assoc_C"/>
</dbReference>
<organism evidence="18">
    <name type="scientific">Desulfacinum infernum</name>
    <dbReference type="NCBI Taxonomy" id="35837"/>
    <lineage>
        <taxon>Bacteria</taxon>
        <taxon>Pseudomonadati</taxon>
        <taxon>Thermodesulfobacteriota</taxon>
        <taxon>Syntrophobacteria</taxon>
        <taxon>Syntrophobacterales</taxon>
        <taxon>Syntrophobacteraceae</taxon>
        <taxon>Desulfacinum</taxon>
    </lineage>
</organism>
<dbReference type="InterPro" id="IPR050351">
    <property type="entry name" value="BphY/WalK/GraS-like"/>
</dbReference>
<feature type="transmembrane region" description="Helical" evidence="13">
    <location>
        <begin position="291"/>
        <end position="316"/>
    </location>
</feature>
<dbReference type="SMART" id="SM00387">
    <property type="entry name" value="HATPase_c"/>
    <property type="match status" value="1"/>
</dbReference>
<dbReference type="PROSITE" id="PS50112">
    <property type="entry name" value="PAS"/>
    <property type="match status" value="2"/>
</dbReference>
<dbReference type="CDD" id="cd00082">
    <property type="entry name" value="HisKA"/>
    <property type="match status" value="1"/>
</dbReference>
<dbReference type="PANTHER" id="PTHR42878:SF7">
    <property type="entry name" value="SENSOR HISTIDINE KINASE GLRK"/>
    <property type="match status" value="1"/>
</dbReference>
<dbReference type="PROSITE" id="PS50113">
    <property type="entry name" value="PAC"/>
    <property type="match status" value="2"/>
</dbReference>
<dbReference type="EMBL" id="DSTK01000044">
    <property type="protein sequence ID" value="HFK98889.1"/>
    <property type="molecule type" value="Genomic_DNA"/>
</dbReference>
<dbReference type="Pfam" id="PF13426">
    <property type="entry name" value="PAS_9"/>
    <property type="match status" value="2"/>
</dbReference>
<dbReference type="InterPro" id="IPR036097">
    <property type="entry name" value="HisK_dim/P_sf"/>
</dbReference>
<reference evidence="18" key="1">
    <citation type="journal article" date="2020" name="mSystems">
        <title>Genome- and Community-Level Interaction Insights into Carbon Utilization and Element Cycling Functions of Hydrothermarchaeota in Hydrothermal Sediment.</title>
        <authorList>
            <person name="Zhou Z."/>
            <person name="Liu Y."/>
            <person name="Xu W."/>
            <person name="Pan J."/>
            <person name="Luo Z.H."/>
            <person name="Li M."/>
        </authorList>
    </citation>
    <scope>NUCLEOTIDE SEQUENCE [LARGE SCALE GENOMIC DNA]</scope>
    <source>
        <strain evidence="18">SpSt-456</strain>
    </source>
</reference>
<dbReference type="Pfam" id="PF02518">
    <property type="entry name" value="HATPase_c"/>
    <property type="match status" value="1"/>
</dbReference>
<dbReference type="EC" id="2.7.13.3" evidence="3"/>
<dbReference type="SUPFAM" id="SSF55874">
    <property type="entry name" value="ATPase domain of HSP90 chaperone/DNA topoisomerase II/histidine kinase"/>
    <property type="match status" value="1"/>
</dbReference>
<keyword evidence="12 13" id="KW-0472">Membrane</keyword>
<dbReference type="InterPro" id="IPR003661">
    <property type="entry name" value="HisK_dim/P_dom"/>
</dbReference>
<dbReference type="SMART" id="SM00091">
    <property type="entry name" value="PAS"/>
    <property type="match status" value="2"/>
</dbReference>
<dbReference type="GO" id="GO:0000155">
    <property type="term" value="F:phosphorelay sensor kinase activity"/>
    <property type="evidence" value="ECO:0007669"/>
    <property type="project" value="InterPro"/>
</dbReference>
<dbReference type="SMART" id="SM00388">
    <property type="entry name" value="HisKA"/>
    <property type="match status" value="1"/>
</dbReference>
<evidence type="ECO:0000259" key="15">
    <source>
        <dbReference type="PROSITE" id="PS50112"/>
    </source>
</evidence>
<dbReference type="GO" id="GO:0007234">
    <property type="term" value="P:osmosensory signaling via phosphorelay pathway"/>
    <property type="evidence" value="ECO:0007669"/>
    <property type="project" value="TreeGrafter"/>
</dbReference>
<comment type="subcellular location">
    <subcellularLocation>
        <location evidence="2">Membrane</location>
        <topology evidence="2">Multi-pass membrane protein</topology>
    </subcellularLocation>
</comment>
<dbReference type="AlphaFoldDB" id="A0A832EKP9"/>
<dbReference type="PRINTS" id="PR00344">
    <property type="entry name" value="BCTRLSENSOR"/>
</dbReference>
<dbReference type="GO" id="GO:0000156">
    <property type="term" value="F:phosphorelay response regulator activity"/>
    <property type="evidence" value="ECO:0007669"/>
    <property type="project" value="TreeGrafter"/>
</dbReference>
<feature type="domain" description="PAS" evidence="15">
    <location>
        <begin position="495"/>
        <end position="547"/>
    </location>
</feature>
<dbReference type="SMART" id="SM00086">
    <property type="entry name" value="PAC"/>
    <property type="match status" value="2"/>
</dbReference>
<dbReference type="SUPFAM" id="SSF158472">
    <property type="entry name" value="HAMP domain-like"/>
    <property type="match status" value="1"/>
</dbReference>
<dbReference type="InterPro" id="IPR005467">
    <property type="entry name" value="His_kinase_dom"/>
</dbReference>
<comment type="caution">
    <text evidence="18">The sequence shown here is derived from an EMBL/GenBank/DDBJ whole genome shotgun (WGS) entry which is preliminary data.</text>
</comment>
<evidence type="ECO:0000256" key="3">
    <source>
        <dbReference type="ARBA" id="ARBA00012438"/>
    </source>
</evidence>
<evidence type="ECO:0000256" key="7">
    <source>
        <dbReference type="ARBA" id="ARBA00022741"/>
    </source>
</evidence>
<dbReference type="PROSITE" id="PS50885">
    <property type="entry name" value="HAMP"/>
    <property type="match status" value="1"/>
</dbReference>
<dbReference type="InterPro" id="IPR035965">
    <property type="entry name" value="PAS-like_dom_sf"/>
</dbReference>
<dbReference type="GO" id="GO:0016020">
    <property type="term" value="C:membrane"/>
    <property type="evidence" value="ECO:0007669"/>
    <property type="project" value="UniProtKB-SubCell"/>
</dbReference>
<keyword evidence="6 13" id="KW-0812">Transmembrane</keyword>
<evidence type="ECO:0000256" key="5">
    <source>
        <dbReference type="ARBA" id="ARBA00022679"/>
    </source>
</evidence>
<dbReference type="PANTHER" id="PTHR42878">
    <property type="entry name" value="TWO-COMPONENT HISTIDINE KINASE"/>
    <property type="match status" value="1"/>
</dbReference>
<dbReference type="CDD" id="cd06225">
    <property type="entry name" value="HAMP"/>
    <property type="match status" value="1"/>
</dbReference>
<evidence type="ECO:0000256" key="9">
    <source>
        <dbReference type="ARBA" id="ARBA00022840"/>
    </source>
</evidence>
<gene>
    <name evidence="18" type="ORF">ENS06_16375</name>
</gene>
<feature type="domain" description="PAC" evidence="16">
    <location>
        <begin position="566"/>
        <end position="618"/>
    </location>
</feature>
<dbReference type="Gene3D" id="3.30.450.20">
    <property type="entry name" value="PAS domain"/>
    <property type="match status" value="2"/>
</dbReference>
<evidence type="ECO:0000259" key="16">
    <source>
        <dbReference type="PROSITE" id="PS50113"/>
    </source>
</evidence>